<evidence type="ECO:0000256" key="1">
    <source>
        <dbReference type="SAM" id="MobiDB-lite"/>
    </source>
</evidence>
<comment type="caution">
    <text evidence="3">The sequence shown here is derived from an EMBL/GenBank/DDBJ whole genome shotgun (WGS) entry which is preliminary data.</text>
</comment>
<dbReference type="AlphaFoldDB" id="A0A1J6J1Z2"/>
<dbReference type="PROSITE" id="PS00028">
    <property type="entry name" value="ZINC_FINGER_C2H2_1"/>
    <property type="match status" value="1"/>
</dbReference>
<feature type="compositionally biased region" description="Polar residues" evidence="1">
    <location>
        <begin position="89"/>
        <end position="104"/>
    </location>
</feature>
<feature type="domain" description="C2H2-type" evidence="2">
    <location>
        <begin position="21"/>
        <end position="41"/>
    </location>
</feature>
<name>A0A1J6J1Z2_NICAT</name>
<reference evidence="3" key="1">
    <citation type="submission" date="2016-11" db="EMBL/GenBank/DDBJ databases">
        <title>The genome of Nicotiana attenuata.</title>
        <authorList>
            <person name="Xu S."/>
            <person name="Brockmoeller T."/>
            <person name="Gaquerel E."/>
            <person name="Navarro A."/>
            <person name="Kuhl H."/>
            <person name="Gase K."/>
            <person name="Ling Z."/>
            <person name="Zhou W."/>
            <person name="Kreitzer C."/>
            <person name="Stanke M."/>
            <person name="Tang H."/>
            <person name="Lyons E."/>
            <person name="Pandey P."/>
            <person name="Pandey S.P."/>
            <person name="Timmermann B."/>
            <person name="Baldwin I.T."/>
        </authorList>
    </citation>
    <scope>NUCLEOTIDE SEQUENCE [LARGE SCALE GENOMIC DNA]</scope>
    <source>
        <strain evidence="3">UT</strain>
    </source>
</reference>
<evidence type="ECO:0000313" key="3">
    <source>
        <dbReference type="EMBL" id="OIT01289.1"/>
    </source>
</evidence>
<gene>
    <name evidence="3" type="ORF">A4A49_60126</name>
</gene>
<proteinExistence type="predicted"/>
<evidence type="ECO:0000313" key="4">
    <source>
        <dbReference type="Proteomes" id="UP000187609"/>
    </source>
</evidence>
<dbReference type="Gramene" id="OIT01289">
    <property type="protein sequence ID" value="OIT01289"/>
    <property type="gene ID" value="A4A49_60126"/>
</dbReference>
<organism evidence="3 4">
    <name type="scientific">Nicotiana attenuata</name>
    <name type="common">Coyote tobacco</name>
    <dbReference type="NCBI Taxonomy" id="49451"/>
    <lineage>
        <taxon>Eukaryota</taxon>
        <taxon>Viridiplantae</taxon>
        <taxon>Streptophyta</taxon>
        <taxon>Embryophyta</taxon>
        <taxon>Tracheophyta</taxon>
        <taxon>Spermatophyta</taxon>
        <taxon>Magnoliopsida</taxon>
        <taxon>eudicotyledons</taxon>
        <taxon>Gunneridae</taxon>
        <taxon>Pentapetalae</taxon>
        <taxon>asterids</taxon>
        <taxon>lamiids</taxon>
        <taxon>Solanales</taxon>
        <taxon>Solanaceae</taxon>
        <taxon>Nicotianoideae</taxon>
        <taxon>Nicotianeae</taxon>
        <taxon>Nicotiana</taxon>
    </lineage>
</organism>
<keyword evidence="4" id="KW-1185">Reference proteome</keyword>
<sequence>MHNTNPSPPPILIPCRVLLRCPLCYGIFHTHFDFMNHLQSHPLSSEQDVILRSGIDAVALPLPTHSPSTQPALSQQESSRRNNIGIVRPTSSSTLNRSQPTERQQVARRNRGRAPNTTFLNLNTEKDSICP</sequence>
<evidence type="ECO:0000259" key="2">
    <source>
        <dbReference type="PROSITE" id="PS00028"/>
    </source>
</evidence>
<dbReference type="InterPro" id="IPR013087">
    <property type="entry name" value="Znf_C2H2_type"/>
</dbReference>
<feature type="compositionally biased region" description="Polar residues" evidence="1">
    <location>
        <begin position="65"/>
        <end position="77"/>
    </location>
</feature>
<feature type="region of interest" description="Disordered" evidence="1">
    <location>
        <begin position="61"/>
        <end position="131"/>
    </location>
</feature>
<accession>A0A1J6J1Z2</accession>
<dbReference type="EMBL" id="MJEQ01037189">
    <property type="protein sequence ID" value="OIT01289.1"/>
    <property type="molecule type" value="Genomic_DNA"/>
</dbReference>
<dbReference type="Proteomes" id="UP000187609">
    <property type="component" value="Unassembled WGS sequence"/>
</dbReference>
<protein>
    <recommendedName>
        <fullName evidence="2">C2H2-type domain-containing protein</fullName>
    </recommendedName>
</protein>